<comment type="caution">
    <text evidence="7">The sequence shown here is derived from an EMBL/GenBank/DDBJ whole genome shotgun (WGS) entry which is preliminary data.</text>
</comment>
<dbReference type="GO" id="GO:0005634">
    <property type="term" value="C:nucleus"/>
    <property type="evidence" value="ECO:0007669"/>
    <property type="project" value="UniProtKB-SubCell"/>
</dbReference>
<dbReference type="InParanoid" id="V5FZY5"/>
<evidence type="ECO:0000256" key="5">
    <source>
        <dbReference type="ARBA" id="ARBA00023242"/>
    </source>
</evidence>
<gene>
    <name evidence="7" type="ORF">PVAR5_2809</name>
</gene>
<name>V5FZY5_BYSSN</name>
<evidence type="ECO:0000313" key="8">
    <source>
        <dbReference type="Proteomes" id="UP000018001"/>
    </source>
</evidence>
<feature type="compositionally biased region" description="Polar residues" evidence="6">
    <location>
        <begin position="85"/>
        <end position="94"/>
    </location>
</feature>
<proteinExistence type="predicted"/>
<keyword evidence="5" id="KW-0539">Nucleus</keyword>
<evidence type="ECO:0000256" key="1">
    <source>
        <dbReference type="ARBA" id="ARBA00004123"/>
    </source>
</evidence>
<keyword evidence="8" id="KW-1185">Reference proteome</keyword>
<dbReference type="EMBL" id="BAUL01000080">
    <property type="protein sequence ID" value="GAD94187.1"/>
    <property type="molecule type" value="Genomic_DNA"/>
</dbReference>
<dbReference type="GO" id="GO:0043565">
    <property type="term" value="F:sequence-specific DNA binding"/>
    <property type="evidence" value="ECO:0007669"/>
    <property type="project" value="TreeGrafter"/>
</dbReference>
<dbReference type="PANTHER" id="PTHR47540">
    <property type="entry name" value="THIAMINE REPRESSIBLE GENES REGULATORY PROTEIN THI5"/>
    <property type="match status" value="1"/>
</dbReference>
<dbReference type="OrthoDB" id="3548654at2759"/>
<sequence>MACVFDDRDQKMMVTRGYIIDLQRQIISLRRMSKGHTPSGSDVTDQEQYTILEDDMEAGSVQDEEPAQIEERDAPSEKEMENIPSGLTNPLSTGPSAYMSASNGRAFYLGTSSNWSFARRVLAMVYEHIYQEQLPTETLLFDGSAYDLGWDGFRTSIPEEPVIPTIDHAIYLINSVKFHCGQLFHLFDEEEFMRSLYDFYSDQNSRTSKTNLWYIHFLVILAFGKAFVLRKNDGRKPPGAEFFVLALQLLPDCIVLATRPLLFSFLKIRISSPETLTDSLNSSPTVRNVLQMCIDSSIQMINILGNLQTQGLLGKLWFLNYKLLYDMSTLRLTSIFCSETFLYFDLESVFVSAMVLLLAPVIDIRLLETRSPWLQKSHSIIDDMISSGSLIAKFRKSELQQVEGVLDRLSSSWPTPTANVAASRDSGAVNQPAPTLAQEHTMQFTGNNFSTESQEEYAFNEGFTTAQVLAVANSIESGDAEWVSQALAQNNIW</sequence>
<reference evidence="8" key="1">
    <citation type="journal article" date="2014" name="Genome Announc.">
        <title>Draft genome sequence of the formaldehyde-resistant fungus Byssochlamys spectabilis No. 5 (anamorph Paecilomyces variotii No. 5) (NBRC109023).</title>
        <authorList>
            <person name="Oka T."/>
            <person name="Ekino K."/>
            <person name="Fukuda K."/>
            <person name="Nomura Y."/>
        </authorList>
    </citation>
    <scope>NUCLEOTIDE SEQUENCE [LARGE SCALE GENOMIC DNA]</scope>
    <source>
        <strain evidence="8">No. 5 / NBRC 109023</strain>
    </source>
</reference>
<feature type="compositionally biased region" description="Acidic residues" evidence="6">
    <location>
        <begin position="56"/>
        <end position="68"/>
    </location>
</feature>
<dbReference type="HOGENOM" id="CLU_006926_3_1_1"/>
<evidence type="ECO:0000256" key="2">
    <source>
        <dbReference type="ARBA" id="ARBA00023015"/>
    </source>
</evidence>
<dbReference type="Proteomes" id="UP000018001">
    <property type="component" value="Unassembled WGS sequence"/>
</dbReference>
<organism evidence="7 8">
    <name type="scientific">Byssochlamys spectabilis (strain No. 5 / NBRC 109023)</name>
    <name type="common">Paecilomyces variotii</name>
    <dbReference type="NCBI Taxonomy" id="1356009"/>
    <lineage>
        <taxon>Eukaryota</taxon>
        <taxon>Fungi</taxon>
        <taxon>Dikarya</taxon>
        <taxon>Ascomycota</taxon>
        <taxon>Pezizomycotina</taxon>
        <taxon>Eurotiomycetes</taxon>
        <taxon>Eurotiomycetidae</taxon>
        <taxon>Eurotiales</taxon>
        <taxon>Thermoascaceae</taxon>
        <taxon>Paecilomyces</taxon>
    </lineage>
</organism>
<evidence type="ECO:0000256" key="3">
    <source>
        <dbReference type="ARBA" id="ARBA00023125"/>
    </source>
</evidence>
<dbReference type="InterPro" id="IPR051711">
    <property type="entry name" value="Stress_Response_Reg"/>
</dbReference>
<keyword evidence="4" id="KW-0804">Transcription</keyword>
<dbReference type="AlphaFoldDB" id="V5FZY5"/>
<evidence type="ECO:0000313" key="7">
    <source>
        <dbReference type="EMBL" id="GAD94187.1"/>
    </source>
</evidence>
<keyword evidence="3" id="KW-0238">DNA-binding</keyword>
<comment type="subcellular location">
    <subcellularLocation>
        <location evidence="1">Nucleus</location>
    </subcellularLocation>
</comment>
<protein>
    <submittedName>
        <fullName evidence="7">Uncharacterized protein</fullName>
    </submittedName>
</protein>
<keyword evidence="2" id="KW-0805">Transcription regulation</keyword>
<evidence type="ECO:0000256" key="4">
    <source>
        <dbReference type="ARBA" id="ARBA00023163"/>
    </source>
</evidence>
<dbReference type="eggNOG" id="ENOG502QTA0">
    <property type="taxonomic scope" value="Eukaryota"/>
</dbReference>
<feature type="region of interest" description="Disordered" evidence="6">
    <location>
        <begin position="56"/>
        <end position="94"/>
    </location>
</feature>
<accession>V5FZY5</accession>
<dbReference type="GO" id="GO:0045944">
    <property type="term" value="P:positive regulation of transcription by RNA polymerase II"/>
    <property type="evidence" value="ECO:0007669"/>
    <property type="project" value="TreeGrafter"/>
</dbReference>
<dbReference type="CDD" id="cd12148">
    <property type="entry name" value="fungal_TF_MHR"/>
    <property type="match status" value="1"/>
</dbReference>
<feature type="compositionally biased region" description="Basic and acidic residues" evidence="6">
    <location>
        <begin position="69"/>
        <end position="81"/>
    </location>
</feature>
<dbReference type="PANTHER" id="PTHR47540:SF6">
    <property type="entry name" value="ZN(II)2CYS6 TRANSCRIPTION FACTOR (EUROFUNG)"/>
    <property type="match status" value="1"/>
</dbReference>
<evidence type="ECO:0000256" key="6">
    <source>
        <dbReference type="SAM" id="MobiDB-lite"/>
    </source>
</evidence>